<evidence type="ECO:0008006" key="4">
    <source>
        <dbReference type="Google" id="ProtNLM"/>
    </source>
</evidence>
<protein>
    <recommendedName>
        <fullName evidence="4">TIR domain-containing protein</fullName>
    </recommendedName>
</protein>
<feature type="compositionally biased region" description="Low complexity" evidence="1">
    <location>
        <begin position="1"/>
        <end position="17"/>
    </location>
</feature>
<dbReference type="Proteomes" id="UP001497516">
    <property type="component" value="Chromosome 1"/>
</dbReference>
<dbReference type="Gene3D" id="3.40.50.10140">
    <property type="entry name" value="Toll/interleukin-1 receptor homology (TIR) domain"/>
    <property type="match status" value="1"/>
</dbReference>
<evidence type="ECO:0000313" key="3">
    <source>
        <dbReference type="Proteomes" id="UP001497516"/>
    </source>
</evidence>
<evidence type="ECO:0000256" key="1">
    <source>
        <dbReference type="SAM" id="MobiDB-lite"/>
    </source>
</evidence>
<name>A0AAV2CJ38_9ROSI</name>
<organism evidence="2 3">
    <name type="scientific">Linum trigynum</name>
    <dbReference type="NCBI Taxonomy" id="586398"/>
    <lineage>
        <taxon>Eukaryota</taxon>
        <taxon>Viridiplantae</taxon>
        <taxon>Streptophyta</taxon>
        <taxon>Embryophyta</taxon>
        <taxon>Tracheophyta</taxon>
        <taxon>Spermatophyta</taxon>
        <taxon>Magnoliopsida</taxon>
        <taxon>eudicotyledons</taxon>
        <taxon>Gunneridae</taxon>
        <taxon>Pentapetalae</taxon>
        <taxon>rosids</taxon>
        <taxon>fabids</taxon>
        <taxon>Malpighiales</taxon>
        <taxon>Linaceae</taxon>
        <taxon>Linum</taxon>
    </lineage>
</organism>
<feature type="region of interest" description="Disordered" evidence="1">
    <location>
        <begin position="1"/>
        <end position="22"/>
    </location>
</feature>
<keyword evidence="3" id="KW-1185">Reference proteome</keyword>
<proteinExistence type="predicted"/>
<reference evidence="2 3" key="1">
    <citation type="submission" date="2024-04" db="EMBL/GenBank/DDBJ databases">
        <authorList>
            <person name="Fracassetti M."/>
        </authorList>
    </citation>
    <scope>NUCLEOTIDE SEQUENCE [LARGE SCALE GENOMIC DNA]</scope>
</reference>
<evidence type="ECO:0000313" key="2">
    <source>
        <dbReference type="EMBL" id="CAL1356430.1"/>
    </source>
</evidence>
<dbReference type="EMBL" id="OZ034813">
    <property type="protein sequence ID" value="CAL1356430.1"/>
    <property type="molecule type" value="Genomic_DNA"/>
</dbReference>
<gene>
    <name evidence="2" type="ORF">LTRI10_LOCUS4136</name>
</gene>
<dbReference type="SUPFAM" id="SSF52200">
    <property type="entry name" value="Toll/Interleukin receptor TIR domain"/>
    <property type="match status" value="1"/>
</dbReference>
<sequence length="70" mass="7985">MPDQDSSSSPEMIPFSSNRVGDPEILHPTKYDVFIRFKGADVLDNILSHLYLHLKNIKKLVAYKDDVDLP</sequence>
<dbReference type="InterPro" id="IPR035897">
    <property type="entry name" value="Toll_tir_struct_dom_sf"/>
</dbReference>
<accession>A0AAV2CJ38</accession>
<dbReference type="AlphaFoldDB" id="A0AAV2CJ38"/>